<dbReference type="InterPro" id="IPR027417">
    <property type="entry name" value="P-loop_NTPase"/>
</dbReference>
<dbReference type="GO" id="GO:0022625">
    <property type="term" value="C:cytosolic large ribosomal subunit"/>
    <property type="evidence" value="ECO:0007669"/>
    <property type="project" value="TreeGrafter"/>
</dbReference>
<sequence length="559" mass="64748">MPKQIHEIKDFLLTARRKDARSVKIKKSKDVVKFKVRCSKYLYTLCVFDSEKADKLKQSLPPGRFCISCHPSLFSFEITGENPVQPYPTRILYLCWYRTRSRVTRVQNFPCHMGTGNKVLFERARPLKEWKEMAAVMGLLCCTCVHFVELIKGIRERLDVIALNKDQLSLVQSHNHEEPRQLTNSGVAVLDIYGRDFDKQEIISMLLCDTSQQEIRVHVPILSIVGTGGFGKTTLAQLVFNEGTIATAFELKIWQRVCDWGTRKSQYSKRKAIYYGVKACKSVNEAKQAELQKKKNIRDLELNFHFGYGENEHIGNEEDIGRMEGVLENLEPHKESLERLEIRNYVGFTFPRWMMSVEESVLSNIIYLELRWCRNLKVLPASGKLQFLEELILEGLSAVKHLDLLRVGNGNSTSSSSSVVLFPKLKYLNLSWLSEWEDEEEHDVPTTTTLIIMPHLHKLEIWDCPKLKVEPHYLFPPQLERLDLWFDPKQIHEIKYFLLTARRIDARSVKIKKSKDVVKFKVRCSKYLYTLCVFDSEKADKLKQSLPPGVALTLYVLLS</sequence>
<reference evidence="7 8" key="1">
    <citation type="submission" date="2020-10" db="EMBL/GenBank/DDBJ databases">
        <title>The Coptis chinensis genome and diversification of protoberbering-type alkaloids.</title>
        <authorList>
            <person name="Wang B."/>
            <person name="Shu S."/>
            <person name="Song C."/>
            <person name="Liu Y."/>
        </authorList>
    </citation>
    <scope>NUCLEOTIDE SEQUENCE [LARGE SCALE GENOMIC DNA]</scope>
    <source>
        <strain evidence="7">HL-2020</strain>
        <tissue evidence="7">Leaf</tissue>
    </source>
</reference>
<dbReference type="SUPFAM" id="SSF52058">
    <property type="entry name" value="L domain-like"/>
    <property type="match status" value="1"/>
</dbReference>
<dbReference type="Gene3D" id="3.80.10.10">
    <property type="entry name" value="Ribonuclease Inhibitor"/>
    <property type="match status" value="1"/>
</dbReference>
<dbReference type="InterPro" id="IPR002675">
    <property type="entry name" value="Ribosomal_eL38"/>
</dbReference>
<dbReference type="PANTHER" id="PTHR10965">
    <property type="entry name" value="60S RIBOSOMAL PROTEIN L38"/>
    <property type="match status" value="1"/>
</dbReference>
<dbReference type="AlphaFoldDB" id="A0A835IQ21"/>
<evidence type="ECO:0000259" key="6">
    <source>
        <dbReference type="Pfam" id="PF25019"/>
    </source>
</evidence>
<evidence type="ECO:0000256" key="2">
    <source>
        <dbReference type="ARBA" id="ARBA00022980"/>
    </source>
</evidence>
<evidence type="ECO:0000313" key="8">
    <source>
        <dbReference type="Proteomes" id="UP000631114"/>
    </source>
</evidence>
<gene>
    <name evidence="7" type="ORF">IFM89_025976</name>
</gene>
<dbReference type="Proteomes" id="UP000631114">
    <property type="component" value="Unassembled WGS sequence"/>
</dbReference>
<dbReference type="OrthoDB" id="10258478at2759"/>
<evidence type="ECO:0008006" key="9">
    <source>
        <dbReference type="Google" id="ProtNLM"/>
    </source>
</evidence>
<name>A0A835IQ21_9MAGN</name>
<comment type="caution">
    <text evidence="7">The sequence shown here is derived from an EMBL/GenBank/DDBJ whole genome shotgun (WGS) entry which is preliminary data.</text>
</comment>
<comment type="similarity">
    <text evidence="1 4">Belongs to the eukaryotic ribosomal protein eL38 family.</text>
</comment>
<keyword evidence="8" id="KW-1185">Reference proteome</keyword>
<dbReference type="InterPro" id="IPR038464">
    <property type="entry name" value="Ribosomal_eL38_sf"/>
</dbReference>
<keyword evidence="3 4" id="KW-0687">Ribonucleoprotein</keyword>
<dbReference type="FunFam" id="3.30.720.90:FF:000001">
    <property type="entry name" value="60S ribosomal protein L38"/>
    <property type="match status" value="2"/>
</dbReference>
<evidence type="ECO:0000256" key="4">
    <source>
        <dbReference type="RuleBase" id="RU003445"/>
    </source>
</evidence>
<feature type="domain" description="NB-ARC" evidence="5">
    <location>
        <begin position="216"/>
        <end position="259"/>
    </location>
</feature>
<dbReference type="GO" id="GO:0043531">
    <property type="term" value="F:ADP binding"/>
    <property type="evidence" value="ECO:0007669"/>
    <property type="project" value="InterPro"/>
</dbReference>
<evidence type="ECO:0000256" key="3">
    <source>
        <dbReference type="ARBA" id="ARBA00023274"/>
    </source>
</evidence>
<dbReference type="Pfam" id="PF00931">
    <property type="entry name" value="NB-ARC"/>
    <property type="match status" value="1"/>
</dbReference>
<dbReference type="Pfam" id="PF01781">
    <property type="entry name" value="Ribosomal_L38e"/>
    <property type="match status" value="2"/>
</dbReference>
<dbReference type="PANTHER" id="PTHR10965:SF10">
    <property type="entry name" value="60S RIBOSOMAL PROTEIN L38"/>
    <property type="match status" value="1"/>
</dbReference>
<protein>
    <recommendedName>
        <fullName evidence="9">60S ribosomal protein L38</fullName>
    </recommendedName>
</protein>
<dbReference type="InterPro" id="IPR032675">
    <property type="entry name" value="LRR_dom_sf"/>
</dbReference>
<accession>A0A835IQ21</accession>
<feature type="domain" description="R13L1/DRL21-like LRR repeat region" evidence="6">
    <location>
        <begin position="276"/>
        <end position="395"/>
    </location>
</feature>
<dbReference type="SUPFAM" id="SSF52540">
    <property type="entry name" value="P-loop containing nucleoside triphosphate hydrolases"/>
    <property type="match status" value="1"/>
</dbReference>
<dbReference type="Pfam" id="PF25019">
    <property type="entry name" value="LRR_R13L1-DRL21"/>
    <property type="match status" value="1"/>
</dbReference>
<dbReference type="GO" id="GO:0003735">
    <property type="term" value="F:structural constituent of ribosome"/>
    <property type="evidence" value="ECO:0007669"/>
    <property type="project" value="InterPro"/>
</dbReference>
<keyword evidence="2 4" id="KW-0689">Ribosomal protein</keyword>
<proteinExistence type="inferred from homology"/>
<organism evidence="7 8">
    <name type="scientific">Coptis chinensis</name>
    <dbReference type="NCBI Taxonomy" id="261450"/>
    <lineage>
        <taxon>Eukaryota</taxon>
        <taxon>Viridiplantae</taxon>
        <taxon>Streptophyta</taxon>
        <taxon>Embryophyta</taxon>
        <taxon>Tracheophyta</taxon>
        <taxon>Spermatophyta</taxon>
        <taxon>Magnoliopsida</taxon>
        <taxon>Ranunculales</taxon>
        <taxon>Ranunculaceae</taxon>
        <taxon>Coptidoideae</taxon>
        <taxon>Coptis</taxon>
    </lineage>
</organism>
<dbReference type="InterPro" id="IPR002182">
    <property type="entry name" value="NB-ARC"/>
</dbReference>
<evidence type="ECO:0000313" key="7">
    <source>
        <dbReference type="EMBL" id="KAF9621681.1"/>
    </source>
</evidence>
<evidence type="ECO:0000259" key="5">
    <source>
        <dbReference type="Pfam" id="PF00931"/>
    </source>
</evidence>
<dbReference type="GO" id="GO:0022618">
    <property type="term" value="P:protein-RNA complex assembly"/>
    <property type="evidence" value="ECO:0007669"/>
    <property type="project" value="TreeGrafter"/>
</dbReference>
<evidence type="ECO:0000256" key="1">
    <source>
        <dbReference type="ARBA" id="ARBA00007803"/>
    </source>
</evidence>
<dbReference type="EMBL" id="JADFTS010000002">
    <property type="protein sequence ID" value="KAF9621681.1"/>
    <property type="molecule type" value="Genomic_DNA"/>
</dbReference>
<dbReference type="InterPro" id="IPR056789">
    <property type="entry name" value="LRR_R13L1-DRL21"/>
</dbReference>
<dbReference type="Gene3D" id="3.30.720.90">
    <property type="match status" value="2"/>
</dbReference>
<dbReference type="GO" id="GO:0006412">
    <property type="term" value="P:translation"/>
    <property type="evidence" value="ECO:0007669"/>
    <property type="project" value="InterPro"/>
</dbReference>